<dbReference type="EMBL" id="WUUL01000013">
    <property type="protein sequence ID" value="MXQ55334.1"/>
    <property type="molecule type" value="Genomic_DNA"/>
</dbReference>
<protein>
    <recommendedName>
        <fullName evidence="3">SPOR domain-containing protein</fullName>
    </recommendedName>
</protein>
<keyword evidence="2" id="KW-0472">Membrane</keyword>
<feature type="region of interest" description="Disordered" evidence="1">
    <location>
        <begin position="1"/>
        <end position="41"/>
    </location>
</feature>
<evidence type="ECO:0000313" key="4">
    <source>
        <dbReference type="EMBL" id="MXQ55334.1"/>
    </source>
</evidence>
<comment type="caution">
    <text evidence="4">The sequence shown here is derived from an EMBL/GenBank/DDBJ whole genome shotgun (WGS) entry which is preliminary data.</text>
</comment>
<dbReference type="GO" id="GO:0042834">
    <property type="term" value="F:peptidoglycan binding"/>
    <property type="evidence" value="ECO:0007669"/>
    <property type="project" value="InterPro"/>
</dbReference>
<evidence type="ECO:0000313" key="5">
    <source>
        <dbReference type="Proteomes" id="UP000430692"/>
    </source>
</evidence>
<evidence type="ECO:0000259" key="3">
    <source>
        <dbReference type="Pfam" id="PF05036"/>
    </source>
</evidence>
<feature type="domain" description="SPOR" evidence="3">
    <location>
        <begin position="154"/>
        <end position="212"/>
    </location>
</feature>
<dbReference type="InterPro" id="IPR036680">
    <property type="entry name" value="SPOR-like_sf"/>
</dbReference>
<keyword evidence="5" id="KW-1185">Reference proteome</keyword>
<proteinExistence type="predicted"/>
<dbReference type="Proteomes" id="UP000430692">
    <property type="component" value="Unassembled WGS sequence"/>
</dbReference>
<name>A0A6I4W3H8_9BACL</name>
<evidence type="ECO:0000256" key="1">
    <source>
        <dbReference type="SAM" id="MobiDB-lite"/>
    </source>
</evidence>
<dbReference type="AlphaFoldDB" id="A0A6I4W3H8"/>
<dbReference type="Gene3D" id="3.30.70.1070">
    <property type="entry name" value="Sporulation related repeat"/>
    <property type="match status" value="1"/>
</dbReference>
<sequence length="341" mass="37469">MEVNIGTKVQRKTNKETFQPKVQTKKIGKSNEPPKSKIKPRIIPFPLEDMVSTQSDVIDWSSPGKPFGSQKKDKRPFVHLFISIAGALLVGTVMGFSVLTLFFSDHPNANSNTIDAHLPAPSEKTPAANKQIDQKSATIKPTSMNIPALHVSVLQAGNYQSKSSATAVAKKYRTKGFAAVMSDQAPYRIYLGVAANKKDAQKLTKRYAEKGITVYIKEQSLSGKAPEIADLIQTLKIGNQLFTQLQAISVASITNPEKAQIPANLKAKQQAFMKANQKSNAYSNEIRAAMIELARGLDQAVQGADELSKHQSTAFAWFVQEGLVRYTTGYEQLIYALSQKR</sequence>
<keyword evidence="2" id="KW-1133">Transmembrane helix</keyword>
<dbReference type="Pfam" id="PF05036">
    <property type="entry name" value="SPOR"/>
    <property type="match status" value="1"/>
</dbReference>
<keyword evidence="2" id="KW-0812">Transmembrane</keyword>
<dbReference type="InterPro" id="IPR007730">
    <property type="entry name" value="SPOR-like_dom"/>
</dbReference>
<dbReference type="RefSeq" id="WP_160802684.1">
    <property type="nucleotide sequence ID" value="NZ_WUUL01000013.1"/>
</dbReference>
<reference evidence="4 5" key="1">
    <citation type="submission" date="2019-12" db="EMBL/GenBank/DDBJ databases">
        <title>Whole-genome analyses of novel actinobacteria.</title>
        <authorList>
            <person name="Sahin N."/>
            <person name="Saygin H."/>
        </authorList>
    </citation>
    <scope>NUCLEOTIDE SEQUENCE [LARGE SCALE GENOMIC DNA]</scope>
    <source>
        <strain evidence="4 5">KC615</strain>
    </source>
</reference>
<dbReference type="SUPFAM" id="SSF110997">
    <property type="entry name" value="Sporulation related repeat"/>
    <property type="match status" value="1"/>
</dbReference>
<feature type="transmembrane region" description="Helical" evidence="2">
    <location>
        <begin position="77"/>
        <end position="103"/>
    </location>
</feature>
<organism evidence="4 5">
    <name type="scientific">Shimazuella alba</name>
    <dbReference type="NCBI Taxonomy" id="2690964"/>
    <lineage>
        <taxon>Bacteria</taxon>
        <taxon>Bacillati</taxon>
        <taxon>Bacillota</taxon>
        <taxon>Bacilli</taxon>
        <taxon>Bacillales</taxon>
        <taxon>Thermoactinomycetaceae</taxon>
        <taxon>Shimazuella</taxon>
    </lineage>
</organism>
<gene>
    <name evidence="4" type="ORF">GSM42_16750</name>
</gene>
<accession>A0A6I4W3H8</accession>
<evidence type="ECO:0000256" key="2">
    <source>
        <dbReference type="SAM" id="Phobius"/>
    </source>
</evidence>